<dbReference type="GO" id="GO:0004185">
    <property type="term" value="F:serine-type carboxypeptidase activity"/>
    <property type="evidence" value="ECO:0007669"/>
    <property type="project" value="InterPro"/>
</dbReference>
<name>A0A4S4KPU9_9APHY</name>
<dbReference type="PANTHER" id="PTHR11802:SF3">
    <property type="entry name" value="RETINOID-INDUCIBLE SERINE CARBOXYPEPTIDASE"/>
    <property type="match status" value="1"/>
</dbReference>
<feature type="chain" id="PRO_5020901265" description="Serine carboxypeptidase" evidence="7">
    <location>
        <begin position="22"/>
        <end position="415"/>
    </location>
</feature>
<evidence type="ECO:0000256" key="3">
    <source>
        <dbReference type="ARBA" id="ARBA00022670"/>
    </source>
</evidence>
<sequence length="415" mass="45335">MSSLPLKTLCVVIAAFHLVLGQIGYPHDYPGKPNSDFSPVWQDYFQVTNPLPNVTFPMSRSWAGNIPVNRPGHPNDTLFFWAVEKETGSLTSTADDSNNEPWGIWLNGGPGSSSLLGFFTENGPLHVRSNYSIYANEYSWDHLADHIWVDQPVGTGFSTVDETGFVADEDQMGEDFPYITKTYFGLENPPVKLTKIAIGDGTIGNIGEYEVLPAITIIETYPQLIGYDPAVFEYFKEQPMAFLSELATNASQHHIGIVIYSGNDDSLVSHMSSEVAIQNTTFGGIQGFTKKPSTPWYDDEGDFAGIVHQERNWTYVLVKGAGHLVPQQQPERAYVLLREFILGNNQTGLVTEVTGNISVVGGEDPALAAPALPGQLGIYVGSATTQSTYTYPSLTIAAWESFIATATAISPRLGH</sequence>
<evidence type="ECO:0008006" key="10">
    <source>
        <dbReference type="Google" id="ProtNLM"/>
    </source>
</evidence>
<dbReference type="SUPFAM" id="SSF53474">
    <property type="entry name" value="alpha/beta-Hydrolases"/>
    <property type="match status" value="1"/>
</dbReference>
<evidence type="ECO:0000256" key="1">
    <source>
        <dbReference type="ARBA" id="ARBA00009431"/>
    </source>
</evidence>
<reference evidence="8 9" key="1">
    <citation type="submission" date="2019-02" db="EMBL/GenBank/DDBJ databases">
        <title>Genome sequencing of the rare red list fungi Phlebia centrifuga.</title>
        <authorList>
            <person name="Buettner E."/>
            <person name="Kellner H."/>
        </authorList>
    </citation>
    <scope>NUCLEOTIDE SEQUENCE [LARGE SCALE GENOMIC DNA]</scope>
    <source>
        <strain evidence="8 9">DSM 108282</strain>
    </source>
</reference>
<evidence type="ECO:0000256" key="4">
    <source>
        <dbReference type="ARBA" id="ARBA00022729"/>
    </source>
</evidence>
<dbReference type="GO" id="GO:0006508">
    <property type="term" value="P:proteolysis"/>
    <property type="evidence" value="ECO:0007669"/>
    <property type="project" value="UniProtKB-KW"/>
</dbReference>
<dbReference type="Gene3D" id="3.40.50.1820">
    <property type="entry name" value="alpha/beta hydrolase"/>
    <property type="match status" value="2"/>
</dbReference>
<evidence type="ECO:0000256" key="7">
    <source>
        <dbReference type="SAM" id="SignalP"/>
    </source>
</evidence>
<evidence type="ECO:0000256" key="6">
    <source>
        <dbReference type="ARBA" id="ARBA00023180"/>
    </source>
</evidence>
<comment type="caution">
    <text evidence="8">The sequence shown here is derived from an EMBL/GenBank/DDBJ whole genome shotgun (WGS) entry which is preliminary data.</text>
</comment>
<dbReference type="PRINTS" id="PR00724">
    <property type="entry name" value="CRBOXYPTASEC"/>
</dbReference>
<accession>A0A4S4KPU9</accession>
<keyword evidence="6" id="KW-0325">Glycoprotein</keyword>
<dbReference type="AlphaFoldDB" id="A0A4S4KPU9"/>
<keyword evidence="5" id="KW-0378">Hydrolase</keyword>
<evidence type="ECO:0000256" key="5">
    <source>
        <dbReference type="ARBA" id="ARBA00022801"/>
    </source>
</evidence>
<dbReference type="Proteomes" id="UP000309038">
    <property type="component" value="Unassembled WGS sequence"/>
</dbReference>
<gene>
    <name evidence="8" type="ORF">EW026_g1953</name>
</gene>
<dbReference type="PANTHER" id="PTHR11802">
    <property type="entry name" value="SERINE PROTEASE FAMILY S10 SERINE CARBOXYPEPTIDASE"/>
    <property type="match status" value="1"/>
</dbReference>
<organism evidence="8 9">
    <name type="scientific">Hermanssonia centrifuga</name>
    <dbReference type="NCBI Taxonomy" id="98765"/>
    <lineage>
        <taxon>Eukaryota</taxon>
        <taxon>Fungi</taxon>
        <taxon>Dikarya</taxon>
        <taxon>Basidiomycota</taxon>
        <taxon>Agaricomycotina</taxon>
        <taxon>Agaricomycetes</taxon>
        <taxon>Polyporales</taxon>
        <taxon>Meruliaceae</taxon>
        <taxon>Hermanssonia</taxon>
    </lineage>
</organism>
<keyword evidence="2" id="KW-0121">Carboxypeptidase</keyword>
<evidence type="ECO:0000256" key="2">
    <source>
        <dbReference type="ARBA" id="ARBA00022645"/>
    </source>
</evidence>
<keyword evidence="4 7" id="KW-0732">Signal</keyword>
<comment type="similarity">
    <text evidence="1">Belongs to the peptidase S10 family.</text>
</comment>
<keyword evidence="9" id="KW-1185">Reference proteome</keyword>
<dbReference type="Pfam" id="PF00450">
    <property type="entry name" value="Peptidase_S10"/>
    <property type="match status" value="2"/>
</dbReference>
<feature type="signal peptide" evidence="7">
    <location>
        <begin position="1"/>
        <end position="21"/>
    </location>
</feature>
<dbReference type="InterPro" id="IPR029058">
    <property type="entry name" value="AB_hydrolase_fold"/>
</dbReference>
<dbReference type="InterPro" id="IPR001563">
    <property type="entry name" value="Peptidase_S10"/>
</dbReference>
<protein>
    <recommendedName>
        <fullName evidence="10">Serine carboxypeptidase</fullName>
    </recommendedName>
</protein>
<evidence type="ECO:0000313" key="9">
    <source>
        <dbReference type="Proteomes" id="UP000309038"/>
    </source>
</evidence>
<proteinExistence type="inferred from homology"/>
<evidence type="ECO:0000313" key="8">
    <source>
        <dbReference type="EMBL" id="THH00615.1"/>
    </source>
</evidence>
<dbReference type="EMBL" id="SGPJ01000045">
    <property type="protein sequence ID" value="THH00615.1"/>
    <property type="molecule type" value="Genomic_DNA"/>
</dbReference>
<keyword evidence="3" id="KW-0645">Protease</keyword>